<accession>A0A5B9P8U1</accession>
<feature type="coiled-coil region" evidence="1">
    <location>
        <begin position="77"/>
        <end position="104"/>
    </location>
</feature>
<evidence type="ECO:0000256" key="1">
    <source>
        <dbReference type="SAM" id="Coils"/>
    </source>
</evidence>
<dbReference type="KEGG" id="mff:MFFC18_14930"/>
<name>A0A5B9P8U1_9BACT</name>
<sequence length="135" mass="15542">MKIPLGQSGADTGREIAENLEKIVDGQDRLLVEVLLPHQIKRLKEISFQALEKEYGIMTVLQSSRIRKDFDIGTDQLTSFQQEAKKIENKLAEDIEKLKTKARQDLLSHLSSDQRAKYDDLHGETFQSTQSDWKR</sequence>
<evidence type="ECO:0000313" key="2">
    <source>
        <dbReference type="EMBL" id="QEG21635.1"/>
    </source>
</evidence>
<organism evidence="2 3">
    <name type="scientific">Mariniblastus fucicola</name>
    <dbReference type="NCBI Taxonomy" id="980251"/>
    <lineage>
        <taxon>Bacteria</taxon>
        <taxon>Pseudomonadati</taxon>
        <taxon>Planctomycetota</taxon>
        <taxon>Planctomycetia</taxon>
        <taxon>Pirellulales</taxon>
        <taxon>Pirellulaceae</taxon>
        <taxon>Mariniblastus</taxon>
    </lineage>
</organism>
<keyword evidence="3" id="KW-1185">Reference proteome</keyword>
<proteinExistence type="predicted"/>
<gene>
    <name evidence="2" type="ORF">MFFC18_14930</name>
</gene>
<dbReference type="EMBL" id="CP042912">
    <property type="protein sequence ID" value="QEG21635.1"/>
    <property type="molecule type" value="Genomic_DNA"/>
</dbReference>
<keyword evidence="1" id="KW-0175">Coiled coil</keyword>
<protein>
    <submittedName>
        <fullName evidence="2">Uncharacterized protein</fullName>
    </submittedName>
</protein>
<dbReference type="STRING" id="980251.GCA_001642875_02844"/>
<dbReference type="AlphaFoldDB" id="A0A5B9P8U1"/>
<dbReference type="Proteomes" id="UP000322214">
    <property type="component" value="Chromosome"/>
</dbReference>
<reference evidence="2 3" key="1">
    <citation type="submission" date="2019-08" db="EMBL/GenBank/DDBJ databases">
        <title>Deep-cultivation of Planctomycetes and their phenomic and genomic characterization uncovers novel biology.</title>
        <authorList>
            <person name="Wiegand S."/>
            <person name="Jogler M."/>
            <person name="Boedeker C."/>
            <person name="Pinto D."/>
            <person name="Vollmers J."/>
            <person name="Rivas-Marin E."/>
            <person name="Kohn T."/>
            <person name="Peeters S.H."/>
            <person name="Heuer A."/>
            <person name="Rast P."/>
            <person name="Oberbeckmann S."/>
            <person name="Bunk B."/>
            <person name="Jeske O."/>
            <person name="Meyerdierks A."/>
            <person name="Storesund J.E."/>
            <person name="Kallscheuer N."/>
            <person name="Luecker S."/>
            <person name="Lage O.M."/>
            <person name="Pohl T."/>
            <person name="Merkel B.J."/>
            <person name="Hornburger P."/>
            <person name="Mueller R.-W."/>
            <person name="Bruemmer F."/>
            <person name="Labrenz M."/>
            <person name="Spormann A.M."/>
            <person name="Op den Camp H."/>
            <person name="Overmann J."/>
            <person name="Amann R."/>
            <person name="Jetten M.S.M."/>
            <person name="Mascher T."/>
            <person name="Medema M.H."/>
            <person name="Devos D.P."/>
            <person name="Kaster A.-K."/>
            <person name="Ovreas L."/>
            <person name="Rohde M."/>
            <person name="Galperin M.Y."/>
            <person name="Jogler C."/>
        </authorList>
    </citation>
    <scope>NUCLEOTIDE SEQUENCE [LARGE SCALE GENOMIC DNA]</scope>
    <source>
        <strain evidence="2 3">FC18</strain>
    </source>
</reference>
<evidence type="ECO:0000313" key="3">
    <source>
        <dbReference type="Proteomes" id="UP000322214"/>
    </source>
</evidence>
<dbReference type="RefSeq" id="WP_075082173.1">
    <property type="nucleotide sequence ID" value="NZ_CP042912.1"/>
</dbReference>